<dbReference type="RefSeq" id="WP_344584655.1">
    <property type="nucleotide sequence ID" value="NZ_BAAARK010000061.1"/>
</dbReference>
<protein>
    <submittedName>
        <fullName evidence="1">Uncharacterized protein</fullName>
    </submittedName>
</protein>
<name>A0ABP6FJW2_9ACTN</name>
<sequence length="102" mass="11471">MGKILHIKTLTCDEQEDWTGYDRIVLYVNGEAVNGAAFKTHQGRFMGDKVPFKHEAVVKLVEIDDLDPDDVLGVHTIRSGSSIVEFARGDARYRMSYEVLQG</sequence>
<comment type="caution">
    <text evidence="1">The sequence shown here is derived from an EMBL/GenBank/DDBJ whole genome shotgun (WGS) entry which is preliminary data.</text>
</comment>
<dbReference type="Proteomes" id="UP001500994">
    <property type="component" value="Unassembled WGS sequence"/>
</dbReference>
<evidence type="ECO:0000313" key="2">
    <source>
        <dbReference type="Proteomes" id="UP001500994"/>
    </source>
</evidence>
<gene>
    <name evidence="1" type="ORF">GCM10009864_78610</name>
</gene>
<reference evidence="2" key="1">
    <citation type="journal article" date="2019" name="Int. J. Syst. Evol. Microbiol.">
        <title>The Global Catalogue of Microorganisms (GCM) 10K type strain sequencing project: providing services to taxonomists for standard genome sequencing and annotation.</title>
        <authorList>
            <consortium name="The Broad Institute Genomics Platform"/>
            <consortium name="The Broad Institute Genome Sequencing Center for Infectious Disease"/>
            <person name="Wu L."/>
            <person name="Ma J."/>
        </authorList>
    </citation>
    <scope>NUCLEOTIDE SEQUENCE [LARGE SCALE GENOMIC DNA]</scope>
    <source>
        <strain evidence="2">JCM 16374</strain>
    </source>
</reference>
<proteinExistence type="predicted"/>
<accession>A0ABP6FJW2</accession>
<keyword evidence="2" id="KW-1185">Reference proteome</keyword>
<organism evidence="1 2">
    <name type="scientific">Streptomyces lunalinharesii</name>
    <dbReference type="NCBI Taxonomy" id="333384"/>
    <lineage>
        <taxon>Bacteria</taxon>
        <taxon>Bacillati</taxon>
        <taxon>Actinomycetota</taxon>
        <taxon>Actinomycetes</taxon>
        <taxon>Kitasatosporales</taxon>
        <taxon>Streptomycetaceae</taxon>
        <taxon>Streptomyces</taxon>
    </lineage>
</organism>
<evidence type="ECO:0000313" key="1">
    <source>
        <dbReference type="EMBL" id="GAA2692300.1"/>
    </source>
</evidence>
<dbReference type="EMBL" id="BAAARK010000061">
    <property type="protein sequence ID" value="GAA2692300.1"/>
    <property type="molecule type" value="Genomic_DNA"/>
</dbReference>